<protein>
    <submittedName>
        <fullName evidence="1">Uncharacterized protein</fullName>
    </submittedName>
</protein>
<evidence type="ECO:0000313" key="2">
    <source>
        <dbReference type="Proteomes" id="UP001349343"/>
    </source>
</evidence>
<name>A0ABZ0Z0Z5_9CAUD</name>
<keyword evidence="2" id="KW-1185">Reference proteome</keyword>
<reference evidence="1 2" key="1">
    <citation type="submission" date="2023-11" db="EMBL/GenBank/DDBJ databases">
        <authorList>
            <person name="Cook R."/>
            <person name="Crisci M."/>
            <person name="Pye H."/>
            <person name="Adriaenssens E."/>
            <person name="Santini J."/>
        </authorList>
    </citation>
    <scope>NUCLEOTIDE SEQUENCE [LARGE SCALE GENOMIC DNA]</scope>
    <source>
        <strain evidence="1">Lak_Megaphage_RVC_JS4_GC31</strain>
    </source>
</reference>
<accession>A0ABZ0Z0Z5</accession>
<dbReference type="Proteomes" id="UP001349343">
    <property type="component" value="Segment"/>
</dbReference>
<evidence type="ECO:0000313" key="1">
    <source>
        <dbReference type="EMBL" id="WQJ52838.1"/>
    </source>
</evidence>
<dbReference type="EMBL" id="OR769222">
    <property type="protein sequence ID" value="WQJ52838.1"/>
    <property type="molecule type" value="Genomic_DNA"/>
</dbReference>
<organism evidence="1 2">
    <name type="scientific">phage Lak_Megaphage_RVC_JS4_GC31</name>
    <dbReference type="NCBI Taxonomy" id="3109228"/>
    <lineage>
        <taxon>Viruses</taxon>
        <taxon>Duplodnaviria</taxon>
        <taxon>Heunggongvirae</taxon>
        <taxon>Uroviricota</taxon>
        <taxon>Caudoviricetes</taxon>
        <taxon>Caudoviricetes code 15 clade</taxon>
    </lineage>
</organism>
<sequence length="162" mass="19812">MMNRAERRRRNEVKSTKRLKKYWYKWGLNRIYDYTNKEWVSVPTLNDALKVERETNGRLFGWFNAVKKGSRCHHGDPWIYYENKHMDDKEKREAKKQMERDVQQALLDRDPWDWENYCGVCDNFPGDEFHEPSPFIFHECPRKGKVTADTYCKHFSCPYFWD</sequence>
<proteinExistence type="predicted"/>